<dbReference type="InterPro" id="IPR013118">
    <property type="entry name" value="Mannitol_DH_C"/>
</dbReference>
<dbReference type="InterPro" id="IPR008927">
    <property type="entry name" value="6-PGluconate_DH-like_C_sf"/>
</dbReference>
<organism evidence="5 6">
    <name type="scientific">Pelomonas candidula</name>
    <dbReference type="NCBI Taxonomy" id="3299025"/>
    <lineage>
        <taxon>Bacteria</taxon>
        <taxon>Pseudomonadati</taxon>
        <taxon>Pseudomonadota</taxon>
        <taxon>Betaproteobacteria</taxon>
        <taxon>Burkholderiales</taxon>
        <taxon>Sphaerotilaceae</taxon>
        <taxon>Roseateles</taxon>
    </lineage>
</organism>
<dbReference type="Pfam" id="PF08125">
    <property type="entry name" value="Mannitol_dh_C"/>
    <property type="match status" value="1"/>
</dbReference>
<comment type="caution">
    <text evidence="5">The sequence shown here is derived from an EMBL/GenBank/DDBJ whole genome shotgun (WGS) entry which is preliminary data.</text>
</comment>
<gene>
    <name evidence="5" type="ORF">ACG04R_17555</name>
</gene>
<sequence>MSAGHPILQFGTSRFLQAHVDLFVSEGSDALGGITVVQGTDNPASTKRSQALADGYDVVIRGLSGGQPLETRKTCRSVREVLHARADWQALRERVRGPVRVIVSNTGDSGWALAPSDNAGQLAEGAEAPSSFPARLLVLLHARWQANPGTELTLLPCELVSRNGDRLRDLIVSLAREWHCAPPFVEWLQVHPVWGNSLVDRIVSEALEPAGAVAEPYALWAIEAQPRLQLPCSHPAIVLTDDLPRHERLKLFLLNLGHTLLAELWQRGRLAADMTVLQAMQDALLRQPLERAWLREVLPVFDALGQGDEARAYLVSLRDRFLNPFLVHRIADIAQNHDMKKARRIRPLVELAEVYAPALHQPLLRAALAPH</sequence>
<evidence type="ECO:0000313" key="5">
    <source>
        <dbReference type="EMBL" id="MFG6488497.1"/>
    </source>
</evidence>
<dbReference type="Proteomes" id="UP001606134">
    <property type="component" value="Unassembled WGS sequence"/>
</dbReference>
<dbReference type="Gene3D" id="1.10.1040.10">
    <property type="entry name" value="N-(1-d-carboxylethyl)-l-norvaline Dehydrogenase, domain 2"/>
    <property type="match status" value="1"/>
</dbReference>
<dbReference type="InterPro" id="IPR036291">
    <property type="entry name" value="NAD(P)-bd_dom_sf"/>
</dbReference>
<evidence type="ECO:0000259" key="3">
    <source>
        <dbReference type="Pfam" id="PF01232"/>
    </source>
</evidence>
<protein>
    <submittedName>
        <fullName evidence="5">Mannitol dehydrogenase family protein</fullName>
    </submittedName>
</protein>
<dbReference type="Gene3D" id="3.40.50.720">
    <property type="entry name" value="NAD(P)-binding Rossmann-like Domain"/>
    <property type="match status" value="1"/>
</dbReference>
<dbReference type="SUPFAM" id="SSF51735">
    <property type="entry name" value="NAD(P)-binding Rossmann-fold domains"/>
    <property type="match status" value="1"/>
</dbReference>
<reference evidence="5 6" key="1">
    <citation type="submission" date="2024-08" db="EMBL/GenBank/DDBJ databases">
        <authorList>
            <person name="Lu H."/>
        </authorList>
    </citation>
    <scope>NUCLEOTIDE SEQUENCE [LARGE SCALE GENOMIC DNA]</scope>
    <source>
        <strain evidence="5 6">BYS78W</strain>
    </source>
</reference>
<keyword evidence="1" id="KW-0560">Oxidoreductase</keyword>
<evidence type="ECO:0000256" key="1">
    <source>
        <dbReference type="ARBA" id="ARBA00023002"/>
    </source>
</evidence>
<dbReference type="RefSeq" id="WP_394413506.1">
    <property type="nucleotide sequence ID" value="NZ_JBIGIC010000008.1"/>
</dbReference>
<dbReference type="SUPFAM" id="SSF48179">
    <property type="entry name" value="6-phosphogluconate dehydrogenase C-terminal domain-like"/>
    <property type="match status" value="1"/>
</dbReference>
<dbReference type="Pfam" id="PF01232">
    <property type="entry name" value="Mannitol_dh"/>
    <property type="match status" value="1"/>
</dbReference>
<feature type="domain" description="Mannitol dehydrogenase N-terminal" evidence="3">
    <location>
        <begin position="7"/>
        <end position="225"/>
    </location>
</feature>
<evidence type="ECO:0000256" key="2">
    <source>
        <dbReference type="ARBA" id="ARBA00023027"/>
    </source>
</evidence>
<evidence type="ECO:0000259" key="4">
    <source>
        <dbReference type="Pfam" id="PF08125"/>
    </source>
</evidence>
<accession>A0ABW7HG62</accession>
<dbReference type="PANTHER" id="PTHR30524">
    <property type="entry name" value="MANNITOL-1-PHOSPHATE 5-DEHYDROGENASE"/>
    <property type="match status" value="1"/>
</dbReference>
<dbReference type="InterPro" id="IPR013131">
    <property type="entry name" value="Mannitol_DH_N"/>
</dbReference>
<name>A0ABW7HG62_9BURK</name>
<dbReference type="PANTHER" id="PTHR30524:SF0">
    <property type="entry name" value="ALTRONATE OXIDOREDUCTASE-RELATED"/>
    <property type="match status" value="1"/>
</dbReference>
<feature type="domain" description="Mannitol dehydrogenase C-terminal" evidence="4">
    <location>
        <begin position="244"/>
        <end position="345"/>
    </location>
</feature>
<dbReference type="InterPro" id="IPR013328">
    <property type="entry name" value="6PGD_dom2"/>
</dbReference>
<evidence type="ECO:0000313" key="6">
    <source>
        <dbReference type="Proteomes" id="UP001606134"/>
    </source>
</evidence>
<keyword evidence="6" id="KW-1185">Reference proteome</keyword>
<keyword evidence="2" id="KW-0520">NAD</keyword>
<dbReference type="EMBL" id="JBIGIC010000008">
    <property type="protein sequence ID" value="MFG6488497.1"/>
    <property type="molecule type" value="Genomic_DNA"/>
</dbReference>
<proteinExistence type="predicted"/>